<dbReference type="InterPro" id="IPR030390">
    <property type="entry name" value="MeTrfase_TrmA_AS"/>
</dbReference>
<dbReference type="PROSITE" id="PS50926">
    <property type="entry name" value="TRAM"/>
    <property type="match status" value="1"/>
</dbReference>
<dbReference type="PANTHER" id="PTHR11061">
    <property type="entry name" value="RNA M5U METHYLTRANSFERASE"/>
    <property type="match status" value="1"/>
</dbReference>
<dbReference type="GO" id="GO:0009451">
    <property type="term" value="P:RNA modification"/>
    <property type="evidence" value="ECO:0007669"/>
    <property type="project" value="UniProtKB-ARBA"/>
</dbReference>
<comment type="similarity">
    <text evidence="4">Belongs to the class I-like SAM-binding methyltransferase superfamily. RNA M5U methyltransferase family.</text>
</comment>
<keyword evidence="2 4" id="KW-0808">Transferase</keyword>
<dbReference type="GO" id="GO:0008173">
    <property type="term" value="F:RNA methyltransferase activity"/>
    <property type="evidence" value="ECO:0007669"/>
    <property type="project" value="InterPro"/>
</dbReference>
<dbReference type="InterPro" id="IPR025714">
    <property type="entry name" value="Methyltranfer_dom"/>
</dbReference>
<sequence length="775" mass="80445">MQLFKSLPASHSHVGSAPQPPVGGLSRSAASPRRVTRRDAAGCATTTQNSGPGHAFFHAWAPTRTQERLPSAKAIRDTQKASRNSRSGPDADVAPQKRASRTPPRRTKRTQQQQQQQRTSGSVSSLSPPPPQDAPSRLGAPVHVGQELELECVRLALEGKGVCLLPPTGFVVLVERTLPGELVRAEVVSVKRGYAEARKLASLSPHRNAVPPPCPYFGPCGGCTLQSLQYEAQLQEKRNQVEQTLRRVGRLGPSLDQLAADSATCRRDHDDGGEGGSRAGGGVAATVGCQEPFAYRNKMMFHFSTKRWLPPDMIEERPCLGLLRPGTADVVLPVVQHGCKLQGSEANALLARVEELVLERGLLPHNHPSGKGTLKHVVIRSGSGALLPAGSAAPLAAPELLIGFGVTHGSALKQLKPVAEALGREFPHLVGVVAQAVAPSQPFSRGTAAVPPARLQRGSRDRGALQGDGPRKAAAGNPQPPPSADSGDALGGEDGDGGDGAGAGPVTLLYGTPYIHDIVGGLTFRISPGSFFQTNSRQAEVLYDIVRRAAALRPGAVDTVLDLYCGTGSIGLSLAADCRRVVGVEVADAAVEDARSNASLNGIENATFVCADVDTIQRNLLAATLEPQAATTENASAAAAAAAEAATATATLAVVPAPDVVIVDPARGGLSLDAAAFLSRSGARRVVYVSCNVATQARDLDRLCNGSGAPFRLVSVQPVDMFPHTDHVEVVAVLERRELQMTTATAAATTTATASATGAPAAAVTATSGAVGSVM</sequence>
<evidence type="ECO:0000313" key="8">
    <source>
        <dbReference type="EMBL" id="GIL57631.1"/>
    </source>
</evidence>
<dbReference type="InterPro" id="IPR010280">
    <property type="entry name" value="U5_MeTrfase_fam"/>
</dbReference>
<comment type="caution">
    <text evidence="8">The sequence shown here is derived from an EMBL/GenBank/DDBJ whole genome shotgun (WGS) entry which is preliminary data.</text>
</comment>
<dbReference type="PANTHER" id="PTHR11061:SF30">
    <property type="entry name" value="TRNA (URACIL(54)-C(5))-METHYLTRANSFERASE"/>
    <property type="match status" value="1"/>
</dbReference>
<dbReference type="InterPro" id="IPR002792">
    <property type="entry name" value="TRAM_dom"/>
</dbReference>
<dbReference type="PROSITE" id="PS01231">
    <property type="entry name" value="TRMA_2"/>
    <property type="match status" value="1"/>
</dbReference>
<protein>
    <recommendedName>
        <fullName evidence="7">TRAM domain-containing protein</fullName>
    </recommendedName>
</protein>
<dbReference type="GO" id="GO:0006396">
    <property type="term" value="P:RNA processing"/>
    <property type="evidence" value="ECO:0007669"/>
    <property type="project" value="InterPro"/>
</dbReference>
<dbReference type="PROSITE" id="PS01230">
    <property type="entry name" value="TRMA_1"/>
    <property type="match status" value="1"/>
</dbReference>
<feature type="active site" description="Nucleophile" evidence="4">
    <location>
        <position position="691"/>
    </location>
</feature>
<dbReference type="Pfam" id="PF13847">
    <property type="entry name" value="Methyltransf_31"/>
    <property type="match status" value="1"/>
</dbReference>
<organism evidence="8 9">
    <name type="scientific">Volvox africanus</name>
    <dbReference type="NCBI Taxonomy" id="51714"/>
    <lineage>
        <taxon>Eukaryota</taxon>
        <taxon>Viridiplantae</taxon>
        <taxon>Chlorophyta</taxon>
        <taxon>core chlorophytes</taxon>
        <taxon>Chlorophyceae</taxon>
        <taxon>CS clade</taxon>
        <taxon>Chlamydomonadales</taxon>
        <taxon>Volvocaceae</taxon>
        <taxon>Volvox</taxon>
    </lineage>
</organism>
<keyword evidence="3 4" id="KW-0949">S-adenosyl-L-methionine</keyword>
<dbReference type="GO" id="GO:0008757">
    <property type="term" value="F:S-adenosylmethionine-dependent methyltransferase activity"/>
    <property type="evidence" value="ECO:0007669"/>
    <property type="project" value="UniProtKB-ARBA"/>
</dbReference>
<evidence type="ECO:0000256" key="1">
    <source>
        <dbReference type="ARBA" id="ARBA00022603"/>
    </source>
</evidence>
<dbReference type="CDD" id="cd02440">
    <property type="entry name" value="AdoMet_MTases"/>
    <property type="match status" value="1"/>
</dbReference>
<feature type="region of interest" description="Disordered" evidence="6">
    <location>
        <begin position="1"/>
        <end position="139"/>
    </location>
</feature>
<accession>A0A8J4F4W3</accession>
<name>A0A8J4F4W3_9CHLO</name>
<evidence type="ECO:0000313" key="9">
    <source>
        <dbReference type="Proteomes" id="UP000747399"/>
    </source>
</evidence>
<evidence type="ECO:0000256" key="5">
    <source>
        <dbReference type="PROSITE-ProRule" id="PRU10015"/>
    </source>
</evidence>
<proteinExistence type="inferred from homology"/>
<feature type="binding site" evidence="4">
    <location>
        <position position="585"/>
    </location>
    <ligand>
        <name>S-adenosyl-L-methionine</name>
        <dbReference type="ChEBI" id="CHEBI:59789"/>
    </ligand>
</feature>
<dbReference type="Gene3D" id="2.40.50.140">
    <property type="entry name" value="Nucleic acid-binding proteins"/>
    <property type="match status" value="1"/>
</dbReference>
<dbReference type="PROSITE" id="PS51687">
    <property type="entry name" value="SAM_MT_RNA_M5U"/>
    <property type="match status" value="1"/>
</dbReference>
<evidence type="ECO:0000256" key="6">
    <source>
        <dbReference type="SAM" id="MobiDB-lite"/>
    </source>
</evidence>
<keyword evidence="9" id="KW-1185">Reference proteome</keyword>
<keyword evidence="1 4" id="KW-0489">Methyltransferase</keyword>
<evidence type="ECO:0000259" key="7">
    <source>
        <dbReference type="PROSITE" id="PS50926"/>
    </source>
</evidence>
<dbReference type="InterPro" id="IPR030391">
    <property type="entry name" value="MeTrfase_TrmA_CS"/>
</dbReference>
<feature type="compositionally biased region" description="Basic residues" evidence="6">
    <location>
        <begin position="98"/>
        <end position="109"/>
    </location>
</feature>
<dbReference type="EMBL" id="BNCO01000028">
    <property type="protein sequence ID" value="GIL57631.1"/>
    <property type="molecule type" value="Genomic_DNA"/>
</dbReference>
<dbReference type="Pfam" id="PF05958">
    <property type="entry name" value="tRNA_U5-meth_tr"/>
    <property type="match status" value="1"/>
</dbReference>
<reference evidence="8" key="1">
    <citation type="journal article" date="2021" name="Proc. Natl. Acad. Sci. U.S.A.">
        <title>Three genomes in the algal genus Volvox reveal the fate of a haploid sex-determining region after a transition to homothallism.</title>
        <authorList>
            <person name="Yamamoto K."/>
            <person name="Hamaji T."/>
            <person name="Kawai-Toyooka H."/>
            <person name="Matsuzaki R."/>
            <person name="Takahashi F."/>
            <person name="Nishimura Y."/>
            <person name="Kawachi M."/>
            <person name="Noguchi H."/>
            <person name="Minakuchi Y."/>
            <person name="Umen J.G."/>
            <person name="Toyoda A."/>
            <person name="Nozaki H."/>
        </authorList>
    </citation>
    <scope>NUCLEOTIDE SEQUENCE</scope>
    <source>
        <strain evidence="8">NIES-3780</strain>
    </source>
</reference>
<evidence type="ECO:0000256" key="3">
    <source>
        <dbReference type="ARBA" id="ARBA00022691"/>
    </source>
</evidence>
<evidence type="ECO:0000256" key="2">
    <source>
        <dbReference type="ARBA" id="ARBA00022679"/>
    </source>
</evidence>
<dbReference type="InterPro" id="IPR012340">
    <property type="entry name" value="NA-bd_OB-fold"/>
</dbReference>
<dbReference type="Proteomes" id="UP000747399">
    <property type="component" value="Unassembled WGS sequence"/>
</dbReference>
<dbReference type="InterPro" id="IPR029063">
    <property type="entry name" value="SAM-dependent_MTases_sf"/>
</dbReference>
<feature type="compositionally biased region" description="Low complexity" evidence="6">
    <location>
        <begin position="110"/>
        <end position="126"/>
    </location>
</feature>
<dbReference type="SUPFAM" id="SSF53335">
    <property type="entry name" value="S-adenosyl-L-methionine-dependent methyltransferases"/>
    <property type="match status" value="2"/>
</dbReference>
<dbReference type="GO" id="GO:0032259">
    <property type="term" value="P:methylation"/>
    <property type="evidence" value="ECO:0007669"/>
    <property type="project" value="UniProtKB-KW"/>
</dbReference>
<dbReference type="Gene3D" id="3.40.50.150">
    <property type="entry name" value="Vaccinia Virus protein VP39"/>
    <property type="match status" value="2"/>
</dbReference>
<dbReference type="AlphaFoldDB" id="A0A8J4F4W3"/>
<feature type="binding site" evidence="4">
    <location>
        <position position="564"/>
    </location>
    <ligand>
        <name>S-adenosyl-L-methionine</name>
        <dbReference type="ChEBI" id="CHEBI:59789"/>
    </ligand>
</feature>
<evidence type="ECO:0000256" key="4">
    <source>
        <dbReference type="PROSITE-ProRule" id="PRU01024"/>
    </source>
</evidence>
<feature type="binding site" evidence="4">
    <location>
        <position position="533"/>
    </location>
    <ligand>
        <name>S-adenosyl-L-methionine</name>
        <dbReference type="ChEBI" id="CHEBI:59789"/>
    </ligand>
</feature>
<feature type="region of interest" description="Disordered" evidence="6">
    <location>
        <begin position="442"/>
        <end position="502"/>
    </location>
</feature>
<dbReference type="SUPFAM" id="SSF50249">
    <property type="entry name" value="Nucleic acid-binding proteins"/>
    <property type="match status" value="1"/>
</dbReference>
<feature type="binding site" evidence="4">
    <location>
        <position position="664"/>
    </location>
    <ligand>
        <name>S-adenosyl-L-methionine</name>
        <dbReference type="ChEBI" id="CHEBI:59789"/>
    </ligand>
</feature>
<gene>
    <name evidence="8" type="ORF">Vafri_12828</name>
</gene>
<feature type="domain" description="TRAM" evidence="7">
    <location>
        <begin position="141"/>
        <end position="201"/>
    </location>
</feature>
<feature type="active site" evidence="5">
    <location>
        <position position="691"/>
    </location>
</feature>